<name>A0A9D9IIG4_9BACT</name>
<dbReference type="Proteomes" id="UP000823604">
    <property type="component" value="Unassembled WGS sequence"/>
</dbReference>
<gene>
    <name evidence="1" type="ORF">IAB81_03550</name>
</gene>
<evidence type="ECO:0000313" key="1">
    <source>
        <dbReference type="EMBL" id="MBO8472686.1"/>
    </source>
</evidence>
<dbReference type="Pfam" id="PF13704">
    <property type="entry name" value="Glyco_tranf_2_4"/>
    <property type="match status" value="1"/>
</dbReference>
<protein>
    <submittedName>
        <fullName evidence="1">Glycosyltransferase family 2 protein</fullName>
    </submittedName>
</protein>
<reference evidence="1" key="1">
    <citation type="submission" date="2020-10" db="EMBL/GenBank/DDBJ databases">
        <authorList>
            <person name="Gilroy R."/>
        </authorList>
    </citation>
    <scope>NUCLEOTIDE SEQUENCE</scope>
    <source>
        <strain evidence="1">B1-8020</strain>
    </source>
</reference>
<sequence length="277" mass="32393">MKKICAITMVRDDEFFLRKWISYYGAQLGQENLYVLFDGEDQTVPDFCGKANTIIHKRVKGMVAKADKGRIDLISEKARELMKRYDIVIGMDVDEFLVVDPIKNMTLAEYLDTIEIKTTVSGLGVDVGQHLDKENPIDASRPFLEQRRYGYLYPRYTKTSVINRPVQWGAGFHRVLGSNYHIDPNLYLFHFGGFDMAMLEKKMKDRDRLANGWSRHMKKRARTMLLITKKKARKWERTVPAVRRMQSLFRPIFAWNKPTVFGLQFIVEIPERFSKVL</sequence>
<evidence type="ECO:0000313" key="2">
    <source>
        <dbReference type="Proteomes" id="UP000823604"/>
    </source>
</evidence>
<reference evidence="1" key="2">
    <citation type="journal article" date="2021" name="PeerJ">
        <title>Extensive microbial diversity within the chicken gut microbiome revealed by metagenomics and culture.</title>
        <authorList>
            <person name="Gilroy R."/>
            <person name="Ravi A."/>
            <person name="Getino M."/>
            <person name="Pursley I."/>
            <person name="Horton D.L."/>
            <person name="Alikhan N.F."/>
            <person name="Baker D."/>
            <person name="Gharbi K."/>
            <person name="Hall N."/>
            <person name="Watson M."/>
            <person name="Adriaenssens E.M."/>
            <person name="Foster-Nyarko E."/>
            <person name="Jarju S."/>
            <person name="Secka A."/>
            <person name="Antonio M."/>
            <person name="Oren A."/>
            <person name="Chaudhuri R.R."/>
            <person name="La Ragione R."/>
            <person name="Hildebrand F."/>
            <person name="Pallen M.J."/>
        </authorList>
    </citation>
    <scope>NUCLEOTIDE SEQUENCE</scope>
    <source>
        <strain evidence="1">B1-8020</strain>
    </source>
</reference>
<accession>A0A9D9IIG4</accession>
<proteinExistence type="predicted"/>
<dbReference type="EMBL" id="JADIMA010000035">
    <property type="protein sequence ID" value="MBO8472686.1"/>
    <property type="molecule type" value="Genomic_DNA"/>
</dbReference>
<comment type="caution">
    <text evidence="1">The sequence shown here is derived from an EMBL/GenBank/DDBJ whole genome shotgun (WGS) entry which is preliminary data.</text>
</comment>
<organism evidence="1 2">
    <name type="scientific">Candidatus Merdivivens pullicola</name>
    <dbReference type="NCBI Taxonomy" id="2840872"/>
    <lineage>
        <taxon>Bacteria</taxon>
        <taxon>Pseudomonadati</taxon>
        <taxon>Bacteroidota</taxon>
        <taxon>Bacteroidia</taxon>
        <taxon>Bacteroidales</taxon>
        <taxon>Muribaculaceae</taxon>
        <taxon>Muribaculaceae incertae sedis</taxon>
        <taxon>Candidatus Merdivivens</taxon>
    </lineage>
</organism>
<dbReference type="AlphaFoldDB" id="A0A9D9IIG4"/>